<gene>
    <name evidence="1" type="ORF">SM124_08915</name>
</gene>
<proteinExistence type="predicted"/>
<comment type="caution">
    <text evidence="1">The sequence shown here is derived from an EMBL/GenBank/DDBJ whole genome shotgun (WGS) entry which is preliminary data.</text>
</comment>
<accession>A0ABU5IXH1</accession>
<organism evidence="1 2">
    <name type="scientific">Robertmurraya mangrovi</name>
    <dbReference type="NCBI Taxonomy" id="3098077"/>
    <lineage>
        <taxon>Bacteria</taxon>
        <taxon>Bacillati</taxon>
        <taxon>Bacillota</taxon>
        <taxon>Bacilli</taxon>
        <taxon>Bacillales</taxon>
        <taxon>Bacillaceae</taxon>
        <taxon>Robertmurraya</taxon>
    </lineage>
</organism>
<reference evidence="1 2" key="1">
    <citation type="submission" date="2023-11" db="EMBL/GenBank/DDBJ databases">
        <title>Bacillus jintuensis, isolated from a mudflat on the Beibu Gulf coast.</title>
        <authorList>
            <person name="Li M."/>
        </authorList>
    </citation>
    <scope>NUCLEOTIDE SEQUENCE [LARGE SCALE GENOMIC DNA]</scope>
    <source>
        <strain evidence="1 2">31A1R</strain>
    </source>
</reference>
<dbReference type="RefSeq" id="WP_322446159.1">
    <property type="nucleotide sequence ID" value="NZ_JAXOFX010000004.1"/>
</dbReference>
<dbReference type="EMBL" id="JAXOFX010000004">
    <property type="protein sequence ID" value="MDZ5471869.1"/>
    <property type="molecule type" value="Genomic_DNA"/>
</dbReference>
<sequence length="116" mass="13514">MKGLGTFLFTLLTIFPFAWLLYKQISTSLGLSSWAKKLKRRDATQLEAEQALAFLKQAWWVPNHPKYWGCCKTIYHSVVVSNEVNFETKMTIFNRLDKLKCHGIVRPIKRSKDKHA</sequence>
<protein>
    <submittedName>
        <fullName evidence="1">Uncharacterized protein</fullName>
    </submittedName>
</protein>
<dbReference type="Proteomes" id="UP001290455">
    <property type="component" value="Unassembled WGS sequence"/>
</dbReference>
<name>A0ABU5IXH1_9BACI</name>
<evidence type="ECO:0000313" key="1">
    <source>
        <dbReference type="EMBL" id="MDZ5471869.1"/>
    </source>
</evidence>
<evidence type="ECO:0000313" key="2">
    <source>
        <dbReference type="Proteomes" id="UP001290455"/>
    </source>
</evidence>
<keyword evidence="2" id="KW-1185">Reference proteome</keyword>